<evidence type="ECO:0000256" key="1">
    <source>
        <dbReference type="SAM" id="MobiDB-lite"/>
    </source>
</evidence>
<organism evidence="2 3">
    <name type="scientific">Linnemannia elongata AG-77</name>
    <dbReference type="NCBI Taxonomy" id="1314771"/>
    <lineage>
        <taxon>Eukaryota</taxon>
        <taxon>Fungi</taxon>
        <taxon>Fungi incertae sedis</taxon>
        <taxon>Mucoromycota</taxon>
        <taxon>Mortierellomycotina</taxon>
        <taxon>Mortierellomycetes</taxon>
        <taxon>Mortierellales</taxon>
        <taxon>Mortierellaceae</taxon>
        <taxon>Linnemannia</taxon>
    </lineage>
</organism>
<dbReference type="OrthoDB" id="2433519at2759"/>
<dbReference type="Proteomes" id="UP000078512">
    <property type="component" value="Unassembled WGS sequence"/>
</dbReference>
<dbReference type="AlphaFoldDB" id="A0A197KG52"/>
<feature type="compositionally biased region" description="Polar residues" evidence="1">
    <location>
        <begin position="179"/>
        <end position="188"/>
    </location>
</feature>
<evidence type="ECO:0000313" key="2">
    <source>
        <dbReference type="EMBL" id="OAQ35359.1"/>
    </source>
</evidence>
<sequence length="260" mass="29396">MSITMTSSQYWDNDNNDNYPNMHTELDASSFSPFLSTPSPHYDLYSMTSSSSSINSSAGWPEYNYPVELRRSSNSSSKYFKWVRPIARPGRHSSPDDDSDIDEDGTDDSFLEAEYPVLSTMDYSAPEYGSSFVGSYVPEQQQQQQGVRSPKTKFFKWSRPGRQHGGDDSDDDEEETGSAVRTSTSRTPAHTHQRILGRQVVQERTTKRASTAVTSIQDRRCVSSAFEVDDHTQKGDERLALDYCGMGINRNLRTRHPPPY</sequence>
<protein>
    <submittedName>
        <fullName evidence="2">Uncharacterized protein</fullName>
    </submittedName>
</protein>
<evidence type="ECO:0000313" key="3">
    <source>
        <dbReference type="Proteomes" id="UP000078512"/>
    </source>
</evidence>
<reference evidence="2 3" key="1">
    <citation type="submission" date="2016-05" db="EMBL/GenBank/DDBJ databases">
        <title>Genome sequencing reveals origins of a unique bacterial endosymbiosis in the earliest lineages of terrestrial Fungi.</title>
        <authorList>
            <consortium name="DOE Joint Genome Institute"/>
            <person name="Uehling J."/>
            <person name="Gryganskyi A."/>
            <person name="Hameed K."/>
            <person name="Tschaplinski T."/>
            <person name="Misztal P."/>
            <person name="Wu S."/>
            <person name="Desiro A."/>
            <person name="Vande Pol N."/>
            <person name="Du Z.-Y."/>
            <person name="Zienkiewicz A."/>
            <person name="Zienkiewicz K."/>
            <person name="Morin E."/>
            <person name="Tisserant E."/>
            <person name="Splivallo R."/>
            <person name="Hainaut M."/>
            <person name="Henrissat B."/>
            <person name="Ohm R."/>
            <person name="Kuo A."/>
            <person name="Yan J."/>
            <person name="Lipzen A."/>
            <person name="Nolan M."/>
            <person name="Labutti K."/>
            <person name="Barry K."/>
            <person name="Goldstein A."/>
            <person name="Labbe J."/>
            <person name="Schadt C."/>
            <person name="Tuskan G."/>
            <person name="Grigoriev I."/>
            <person name="Martin F."/>
            <person name="Vilgalys R."/>
            <person name="Bonito G."/>
        </authorList>
    </citation>
    <scope>NUCLEOTIDE SEQUENCE [LARGE SCALE GENOMIC DNA]</scope>
    <source>
        <strain evidence="2 3">AG-77</strain>
    </source>
</reference>
<accession>A0A197KG52</accession>
<feature type="region of interest" description="Disordered" evidence="1">
    <location>
        <begin position="87"/>
        <end position="107"/>
    </location>
</feature>
<gene>
    <name evidence="2" type="ORF">K457DRAFT_573395</name>
</gene>
<feature type="compositionally biased region" description="Basic residues" evidence="1">
    <location>
        <begin position="150"/>
        <end position="162"/>
    </location>
</feature>
<feature type="compositionally biased region" description="Acidic residues" evidence="1">
    <location>
        <begin position="96"/>
        <end position="107"/>
    </location>
</feature>
<keyword evidence="3" id="KW-1185">Reference proteome</keyword>
<feature type="region of interest" description="Disordered" evidence="1">
    <location>
        <begin position="138"/>
        <end position="193"/>
    </location>
</feature>
<name>A0A197KG52_9FUNG</name>
<dbReference type="EMBL" id="KV442014">
    <property type="protein sequence ID" value="OAQ35359.1"/>
    <property type="molecule type" value="Genomic_DNA"/>
</dbReference>
<proteinExistence type="predicted"/>